<evidence type="ECO:0000259" key="8">
    <source>
        <dbReference type="PROSITE" id="PS51352"/>
    </source>
</evidence>
<dbReference type="PANTHER" id="PTHR10681">
    <property type="entry name" value="THIOREDOXIN PEROXIDASE"/>
    <property type="match status" value="1"/>
</dbReference>
<dbReference type="OrthoDB" id="9812811at2"/>
<dbReference type="Gene3D" id="3.40.30.10">
    <property type="entry name" value="Glutaredoxin"/>
    <property type="match status" value="1"/>
</dbReference>
<feature type="domain" description="Thioredoxin" evidence="8">
    <location>
        <begin position="1"/>
        <end position="161"/>
    </location>
</feature>
<dbReference type="KEGG" id="tap:GZ22_06090"/>
<accession>A0A075LIL1</accession>
<evidence type="ECO:0000256" key="1">
    <source>
        <dbReference type="ARBA" id="ARBA00009796"/>
    </source>
</evidence>
<dbReference type="GO" id="GO:0042744">
    <property type="term" value="P:hydrogen peroxide catabolic process"/>
    <property type="evidence" value="ECO:0007669"/>
    <property type="project" value="TreeGrafter"/>
</dbReference>
<dbReference type="HOGENOM" id="CLU_042529_21_3_9"/>
<dbReference type="PROSITE" id="PS51352">
    <property type="entry name" value="THIOREDOXIN_2"/>
    <property type="match status" value="1"/>
</dbReference>
<dbReference type="InterPro" id="IPR036249">
    <property type="entry name" value="Thioredoxin-like_sf"/>
</dbReference>
<evidence type="ECO:0000256" key="5">
    <source>
        <dbReference type="ARBA" id="ARBA00023157"/>
    </source>
</evidence>
<evidence type="ECO:0000256" key="6">
    <source>
        <dbReference type="ARBA" id="ARBA00023284"/>
    </source>
</evidence>
<keyword evidence="6" id="KW-0676">Redox-active center</keyword>
<dbReference type="GO" id="GO:0006979">
    <property type="term" value="P:response to oxidative stress"/>
    <property type="evidence" value="ECO:0007669"/>
    <property type="project" value="TreeGrafter"/>
</dbReference>
<dbReference type="InterPro" id="IPR050217">
    <property type="entry name" value="Peroxiredoxin"/>
</dbReference>
<organism evidence="9 10">
    <name type="scientific">Terribacillus saccharophilus</name>
    <dbReference type="NCBI Taxonomy" id="361277"/>
    <lineage>
        <taxon>Bacteria</taxon>
        <taxon>Bacillati</taxon>
        <taxon>Bacillota</taxon>
        <taxon>Bacilli</taxon>
        <taxon>Bacillales</taxon>
        <taxon>Bacillaceae</taxon>
        <taxon>Terribacillus</taxon>
    </lineage>
</organism>
<comment type="similarity">
    <text evidence="1">Belongs to the peroxiredoxin family. AhpC/Prx1 subfamily.</text>
</comment>
<gene>
    <name evidence="9" type="ORF">GZ22_06090</name>
</gene>
<dbReference type="GO" id="GO:0008379">
    <property type="term" value="F:thioredoxin peroxidase activity"/>
    <property type="evidence" value="ECO:0007669"/>
    <property type="project" value="TreeGrafter"/>
</dbReference>
<sequence length="183" mass="20182">MIGSVAPQFELPVVMPDGKTANISLKQKIDTKKWLVLFFYPRDFSTVCPTELNDLADHIDTVRELNADVVAISTDSLVSHVAWQKIPRDQNGIQNVTYPLASDFTGDVSQAYGVLDGKSYTSVRATIIVNPEGKICYYLMHADLVGRETSELLRVLEALQTGEACGVNWQPGDEVLERKGAPL</sequence>
<dbReference type="InterPro" id="IPR013766">
    <property type="entry name" value="Thioredoxin_domain"/>
</dbReference>
<dbReference type="PANTHER" id="PTHR10681:SF121">
    <property type="entry name" value="ALKYL HYDROPEROXIDE REDUCTASE C"/>
    <property type="match status" value="1"/>
</dbReference>
<dbReference type="PIRSF" id="PIRSF000239">
    <property type="entry name" value="AHPC"/>
    <property type="match status" value="1"/>
</dbReference>
<dbReference type="SUPFAM" id="SSF52833">
    <property type="entry name" value="Thioredoxin-like"/>
    <property type="match status" value="1"/>
</dbReference>
<evidence type="ECO:0000256" key="7">
    <source>
        <dbReference type="PIRSR" id="PIRSR000239-1"/>
    </source>
</evidence>
<dbReference type="RefSeq" id="WP_038559798.1">
    <property type="nucleotide sequence ID" value="NZ_CP008876.1"/>
</dbReference>
<dbReference type="CDD" id="cd03015">
    <property type="entry name" value="PRX_Typ2cys"/>
    <property type="match status" value="1"/>
</dbReference>
<keyword evidence="5" id="KW-1015">Disulfide bond</keyword>
<dbReference type="AlphaFoldDB" id="A0A075LIL1"/>
<proteinExistence type="inferred from homology"/>
<keyword evidence="3" id="KW-0049">Antioxidant</keyword>
<keyword evidence="4" id="KW-0560">Oxidoreductase</keyword>
<protein>
    <recommendedName>
        <fullName evidence="8">Thioredoxin domain-containing protein</fullName>
    </recommendedName>
</protein>
<evidence type="ECO:0000313" key="9">
    <source>
        <dbReference type="EMBL" id="AIF66229.1"/>
    </source>
</evidence>
<dbReference type="EMBL" id="CP008876">
    <property type="protein sequence ID" value="AIF66229.1"/>
    <property type="molecule type" value="Genomic_DNA"/>
</dbReference>
<name>A0A075LIL1_9BACI</name>
<evidence type="ECO:0000313" key="10">
    <source>
        <dbReference type="Proteomes" id="UP000027980"/>
    </source>
</evidence>
<reference evidence="9 10" key="1">
    <citation type="submission" date="2014-07" db="EMBL/GenBank/DDBJ databases">
        <title>Complete genome sequence of a moderately halophilic bacterium Terribacillus aidingensis MP602, isolated from Cryptomeria fortunei in Tianmu mountain in China.</title>
        <authorList>
            <person name="Wang Y."/>
            <person name="Lu P."/>
            <person name="Zhang L."/>
        </authorList>
    </citation>
    <scope>NUCLEOTIDE SEQUENCE [LARGE SCALE GENOMIC DNA]</scope>
    <source>
        <strain evidence="9 10">MP602</strain>
    </source>
</reference>
<dbReference type="GeneID" id="34221399"/>
<evidence type="ECO:0000256" key="4">
    <source>
        <dbReference type="ARBA" id="ARBA00023002"/>
    </source>
</evidence>
<dbReference type="GO" id="GO:0005829">
    <property type="term" value="C:cytosol"/>
    <property type="evidence" value="ECO:0007669"/>
    <property type="project" value="TreeGrafter"/>
</dbReference>
<evidence type="ECO:0000256" key="3">
    <source>
        <dbReference type="ARBA" id="ARBA00022862"/>
    </source>
</evidence>
<keyword evidence="2" id="KW-0575">Peroxidase</keyword>
<dbReference type="GO" id="GO:0045454">
    <property type="term" value="P:cell redox homeostasis"/>
    <property type="evidence" value="ECO:0007669"/>
    <property type="project" value="TreeGrafter"/>
</dbReference>
<dbReference type="InterPro" id="IPR000866">
    <property type="entry name" value="AhpC/TSA"/>
</dbReference>
<evidence type="ECO:0000256" key="2">
    <source>
        <dbReference type="ARBA" id="ARBA00022559"/>
    </source>
</evidence>
<dbReference type="Proteomes" id="UP000027980">
    <property type="component" value="Chromosome"/>
</dbReference>
<feature type="active site" description="Cysteine sulfenic acid (-SOH) intermediate; for peroxidase activity" evidence="7">
    <location>
        <position position="48"/>
    </location>
</feature>
<dbReference type="GO" id="GO:0033554">
    <property type="term" value="P:cellular response to stress"/>
    <property type="evidence" value="ECO:0007669"/>
    <property type="project" value="TreeGrafter"/>
</dbReference>
<dbReference type="InterPro" id="IPR024706">
    <property type="entry name" value="Peroxiredoxin_AhpC-typ"/>
</dbReference>
<dbReference type="Pfam" id="PF00578">
    <property type="entry name" value="AhpC-TSA"/>
    <property type="match status" value="1"/>
</dbReference>